<keyword evidence="1" id="KW-0812">Transmembrane</keyword>
<organism evidence="2 3">
    <name type="scientific">Marispirochaeta aestuarii</name>
    <dbReference type="NCBI Taxonomy" id="1963862"/>
    <lineage>
        <taxon>Bacteria</taxon>
        <taxon>Pseudomonadati</taxon>
        <taxon>Spirochaetota</taxon>
        <taxon>Spirochaetia</taxon>
        <taxon>Spirochaetales</taxon>
        <taxon>Spirochaetaceae</taxon>
        <taxon>Marispirochaeta</taxon>
    </lineage>
</organism>
<comment type="caution">
    <text evidence="2">The sequence shown here is derived from an EMBL/GenBank/DDBJ whole genome shotgun (WGS) entry which is preliminary data.</text>
</comment>
<reference evidence="2 3" key="1">
    <citation type="submission" date="2017-03" db="EMBL/GenBank/DDBJ databases">
        <title>Draft Genome sequence of Marispirochaeta sp. strain JC444.</title>
        <authorList>
            <person name="Shivani Y."/>
            <person name="Subhash Y."/>
            <person name="Sasikala C."/>
            <person name="Ramana C."/>
        </authorList>
    </citation>
    <scope>NUCLEOTIDE SEQUENCE [LARGE SCALE GENOMIC DNA]</scope>
    <source>
        <strain evidence="2 3">JC444</strain>
    </source>
</reference>
<name>A0A1Y1RUJ3_9SPIO</name>
<feature type="transmembrane region" description="Helical" evidence="1">
    <location>
        <begin position="50"/>
        <end position="76"/>
    </location>
</feature>
<keyword evidence="1" id="KW-1133">Transmembrane helix</keyword>
<feature type="transmembrane region" description="Helical" evidence="1">
    <location>
        <begin position="15"/>
        <end position="38"/>
    </location>
</feature>
<dbReference type="AlphaFoldDB" id="A0A1Y1RUJ3"/>
<dbReference type="Proteomes" id="UP000192343">
    <property type="component" value="Unassembled WGS sequence"/>
</dbReference>
<evidence type="ECO:0000313" key="3">
    <source>
        <dbReference type="Proteomes" id="UP000192343"/>
    </source>
</evidence>
<proteinExistence type="predicted"/>
<gene>
    <name evidence="2" type="ORF">B4O97_17605</name>
</gene>
<feature type="transmembrane region" description="Helical" evidence="1">
    <location>
        <begin position="88"/>
        <end position="106"/>
    </location>
</feature>
<keyword evidence="3" id="KW-1185">Reference proteome</keyword>
<accession>A0A1Y1RUJ3</accession>
<sequence length="139" mass="15669">MVICLIDTVDKYKKILFVIFSTLYLVGIFLIIQIDVFSPAHMLFIAIPSVLFAFLYTLAGLIIGFVSILIVFPTIADKYMIVVTANPFFLLSISIALNCSIAYIIGSFKDLLIKKVVSIILRKFFMPQSEEFTYETCSS</sequence>
<evidence type="ECO:0000313" key="2">
    <source>
        <dbReference type="EMBL" id="ORC30720.1"/>
    </source>
</evidence>
<protein>
    <submittedName>
        <fullName evidence="2">Uncharacterized protein</fullName>
    </submittedName>
</protein>
<dbReference type="EMBL" id="MWQY01000028">
    <property type="protein sequence ID" value="ORC30720.1"/>
    <property type="molecule type" value="Genomic_DNA"/>
</dbReference>
<keyword evidence="1" id="KW-0472">Membrane</keyword>
<evidence type="ECO:0000256" key="1">
    <source>
        <dbReference type="SAM" id="Phobius"/>
    </source>
</evidence>